<keyword evidence="2" id="KW-1185">Reference proteome</keyword>
<reference evidence="1 2" key="1">
    <citation type="submission" date="2019-05" db="EMBL/GenBank/DDBJ databases">
        <title>Another draft genome of Portunus trituberculatus and its Hox gene families provides insights of decapod evolution.</title>
        <authorList>
            <person name="Jeong J.-H."/>
            <person name="Song I."/>
            <person name="Kim S."/>
            <person name="Choi T."/>
            <person name="Kim D."/>
            <person name="Ryu S."/>
            <person name="Kim W."/>
        </authorList>
    </citation>
    <scope>NUCLEOTIDE SEQUENCE [LARGE SCALE GENOMIC DNA]</scope>
    <source>
        <tissue evidence="1">Muscle</tissue>
    </source>
</reference>
<gene>
    <name evidence="1" type="ORF">E2C01_026908</name>
</gene>
<evidence type="ECO:0000313" key="2">
    <source>
        <dbReference type="Proteomes" id="UP000324222"/>
    </source>
</evidence>
<comment type="caution">
    <text evidence="1">The sequence shown here is derived from an EMBL/GenBank/DDBJ whole genome shotgun (WGS) entry which is preliminary data.</text>
</comment>
<evidence type="ECO:0000313" key="1">
    <source>
        <dbReference type="EMBL" id="MPC33553.1"/>
    </source>
</evidence>
<proteinExistence type="predicted"/>
<organism evidence="1 2">
    <name type="scientific">Portunus trituberculatus</name>
    <name type="common">Swimming crab</name>
    <name type="synonym">Neptunus trituberculatus</name>
    <dbReference type="NCBI Taxonomy" id="210409"/>
    <lineage>
        <taxon>Eukaryota</taxon>
        <taxon>Metazoa</taxon>
        <taxon>Ecdysozoa</taxon>
        <taxon>Arthropoda</taxon>
        <taxon>Crustacea</taxon>
        <taxon>Multicrustacea</taxon>
        <taxon>Malacostraca</taxon>
        <taxon>Eumalacostraca</taxon>
        <taxon>Eucarida</taxon>
        <taxon>Decapoda</taxon>
        <taxon>Pleocyemata</taxon>
        <taxon>Brachyura</taxon>
        <taxon>Eubrachyura</taxon>
        <taxon>Portunoidea</taxon>
        <taxon>Portunidae</taxon>
        <taxon>Portuninae</taxon>
        <taxon>Portunus</taxon>
    </lineage>
</organism>
<name>A0A5B7EKI3_PORTR</name>
<dbReference type="AlphaFoldDB" id="A0A5B7EKI3"/>
<sequence length="95" mass="10694">MNVMSKWPELSYVSITMFFTNLTERKEIQVSGSSGDGAAGEEVRDMVKGSVRKCEGVKGKPRQGKGVEREWWRKIMEVTRLLKGGGDEEDSVRQV</sequence>
<dbReference type="EMBL" id="VSRR010002858">
    <property type="protein sequence ID" value="MPC33553.1"/>
    <property type="molecule type" value="Genomic_DNA"/>
</dbReference>
<dbReference type="Proteomes" id="UP000324222">
    <property type="component" value="Unassembled WGS sequence"/>
</dbReference>
<accession>A0A5B7EKI3</accession>
<protein>
    <submittedName>
        <fullName evidence="1">Uncharacterized protein</fullName>
    </submittedName>
</protein>